<dbReference type="CDD" id="cd02440">
    <property type="entry name" value="AdoMet_MTases"/>
    <property type="match status" value="1"/>
</dbReference>
<protein>
    <recommendedName>
        <fullName evidence="1">Methyltransferase type 11 domain-containing protein</fullName>
    </recommendedName>
</protein>
<dbReference type="GO" id="GO:0008757">
    <property type="term" value="F:S-adenosylmethionine-dependent methyltransferase activity"/>
    <property type="evidence" value="ECO:0007669"/>
    <property type="project" value="InterPro"/>
</dbReference>
<organism evidence="2 3">
    <name type="scientific">Rubripirellula amarantea</name>
    <dbReference type="NCBI Taxonomy" id="2527999"/>
    <lineage>
        <taxon>Bacteria</taxon>
        <taxon>Pseudomonadati</taxon>
        <taxon>Planctomycetota</taxon>
        <taxon>Planctomycetia</taxon>
        <taxon>Pirellulales</taxon>
        <taxon>Pirellulaceae</taxon>
        <taxon>Rubripirellula</taxon>
    </lineage>
</organism>
<dbReference type="Pfam" id="PF08241">
    <property type="entry name" value="Methyltransf_11"/>
    <property type="match status" value="1"/>
</dbReference>
<reference evidence="2 3" key="1">
    <citation type="submission" date="2019-02" db="EMBL/GenBank/DDBJ databases">
        <title>Deep-cultivation of Planctomycetes and their phenomic and genomic characterization uncovers novel biology.</title>
        <authorList>
            <person name="Wiegand S."/>
            <person name="Jogler M."/>
            <person name="Boedeker C."/>
            <person name="Pinto D."/>
            <person name="Vollmers J."/>
            <person name="Rivas-Marin E."/>
            <person name="Kohn T."/>
            <person name="Peeters S.H."/>
            <person name="Heuer A."/>
            <person name="Rast P."/>
            <person name="Oberbeckmann S."/>
            <person name="Bunk B."/>
            <person name="Jeske O."/>
            <person name="Meyerdierks A."/>
            <person name="Storesund J.E."/>
            <person name="Kallscheuer N."/>
            <person name="Luecker S."/>
            <person name="Lage O.M."/>
            <person name="Pohl T."/>
            <person name="Merkel B.J."/>
            <person name="Hornburger P."/>
            <person name="Mueller R.-W."/>
            <person name="Bruemmer F."/>
            <person name="Labrenz M."/>
            <person name="Spormann A.M."/>
            <person name="Op Den Camp H."/>
            <person name="Overmann J."/>
            <person name="Amann R."/>
            <person name="Jetten M.S.M."/>
            <person name="Mascher T."/>
            <person name="Medema M.H."/>
            <person name="Devos D.P."/>
            <person name="Kaster A.-K."/>
            <person name="Ovreas L."/>
            <person name="Rohde M."/>
            <person name="Galperin M.Y."/>
            <person name="Jogler C."/>
        </authorList>
    </citation>
    <scope>NUCLEOTIDE SEQUENCE [LARGE SCALE GENOMIC DNA]</scope>
    <source>
        <strain evidence="2 3">Pla22</strain>
    </source>
</reference>
<dbReference type="InterPro" id="IPR029063">
    <property type="entry name" value="SAM-dependent_MTases_sf"/>
</dbReference>
<dbReference type="Proteomes" id="UP000316598">
    <property type="component" value="Unassembled WGS sequence"/>
</dbReference>
<evidence type="ECO:0000313" key="3">
    <source>
        <dbReference type="Proteomes" id="UP000316598"/>
    </source>
</evidence>
<evidence type="ECO:0000259" key="1">
    <source>
        <dbReference type="Pfam" id="PF08241"/>
    </source>
</evidence>
<gene>
    <name evidence="2" type="ORF">Pla22_23210</name>
</gene>
<dbReference type="SUPFAM" id="SSF53335">
    <property type="entry name" value="S-adenosyl-L-methionine-dependent methyltransferases"/>
    <property type="match status" value="1"/>
</dbReference>
<dbReference type="EMBL" id="SJPI01000001">
    <property type="protein sequence ID" value="TWT54671.1"/>
    <property type="molecule type" value="Genomic_DNA"/>
</dbReference>
<keyword evidence="3" id="KW-1185">Reference proteome</keyword>
<name>A0A5C5WX45_9BACT</name>
<dbReference type="InterPro" id="IPR013216">
    <property type="entry name" value="Methyltransf_11"/>
</dbReference>
<evidence type="ECO:0000313" key="2">
    <source>
        <dbReference type="EMBL" id="TWT54671.1"/>
    </source>
</evidence>
<comment type="caution">
    <text evidence="2">The sequence shown here is derived from an EMBL/GenBank/DDBJ whole genome shotgun (WGS) entry which is preliminary data.</text>
</comment>
<dbReference type="AlphaFoldDB" id="A0A5C5WX45"/>
<accession>A0A5C5WX45</accession>
<proteinExistence type="predicted"/>
<feature type="domain" description="Methyltransferase type 11" evidence="1">
    <location>
        <begin position="42"/>
        <end position="121"/>
    </location>
</feature>
<sequence>MKSKLVTNYEGDFYEGRRERTLHTCQAVWEILSNTIPIKSAVDFGCGTGTWLATGREHGVERTVGFEGLWVSDNLLDSPEIKLIRQDLEDRISTDESFDLAISLEVAEHLSPERADSFVADICGVAPCVLFGAAIPLQGGVDHVNEQWQSNWARRFMKHGYRPIDLVRPRIWNDSKIPFYYRQNTLFYANAEKYAAILGDAKDASNLMLDVVHPIHLERYASQELGTKESLKAMLCFPRTVWRSIRRRFVKMPYGQS</sequence>
<dbReference type="RefSeq" id="WP_165440601.1">
    <property type="nucleotide sequence ID" value="NZ_SJPI01000001.1"/>
</dbReference>
<dbReference type="Gene3D" id="3.40.50.150">
    <property type="entry name" value="Vaccinia Virus protein VP39"/>
    <property type="match status" value="1"/>
</dbReference>